<feature type="region of interest" description="Disordered" evidence="1">
    <location>
        <begin position="200"/>
        <end position="232"/>
    </location>
</feature>
<sequence>MKQLIASALMLLTPALVLAQDASSTPAKPAAKAPAKTAAAAKTEGAKPAAKAPAKSTKAAASKSEESKSTKVAKAKPQSSRAQLKSATNQVASGLIAAEAALSPAELAIAERVHTGHIPCELGASVNIEADPKSPGYFQVAGKGFHYRMTPVSTSTGAVRLEDAQAGAVWIQIANKSMLMNQKLGQRLADECMSPQQVAVTESIRKNPQPSLLDSPAAAAATAPAAAEAPAK</sequence>
<feature type="compositionally biased region" description="Low complexity" evidence="1">
    <location>
        <begin position="216"/>
        <end position="232"/>
    </location>
</feature>
<evidence type="ECO:0000313" key="4">
    <source>
        <dbReference type="Proteomes" id="UP000199517"/>
    </source>
</evidence>
<feature type="compositionally biased region" description="Low complexity" evidence="1">
    <location>
        <begin position="22"/>
        <end position="62"/>
    </location>
</feature>
<gene>
    <name evidence="3" type="ORF">SAMN04489710_103366</name>
</gene>
<dbReference type="AlphaFoldDB" id="A0A1I1TRD4"/>
<feature type="compositionally biased region" description="Polar residues" evidence="1">
    <location>
        <begin position="200"/>
        <end position="212"/>
    </location>
</feature>
<accession>A0A1I1TRD4</accession>
<feature type="region of interest" description="Disordered" evidence="1">
    <location>
        <begin position="22"/>
        <end position="86"/>
    </location>
</feature>
<feature type="compositionally biased region" description="Polar residues" evidence="1">
    <location>
        <begin position="77"/>
        <end position="86"/>
    </location>
</feature>
<feature type="signal peptide" evidence="2">
    <location>
        <begin position="1"/>
        <end position="19"/>
    </location>
</feature>
<feature type="chain" id="PRO_5011441084" evidence="2">
    <location>
        <begin position="20"/>
        <end position="232"/>
    </location>
</feature>
<dbReference type="RefSeq" id="WP_092950446.1">
    <property type="nucleotide sequence ID" value="NZ_FOMQ01000003.1"/>
</dbReference>
<evidence type="ECO:0000313" key="3">
    <source>
        <dbReference type="EMBL" id="SFD58050.1"/>
    </source>
</evidence>
<dbReference type="EMBL" id="FOMQ01000003">
    <property type="protein sequence ID" value="SFD58050.1"/>
    <property type="molecule type" value="Genomic_DNA"/>
</dbReference>
<protein>
    <submittedName>
        <fullName evidence="3">Uncharacterized protein</fullName>
    </submittedName>
</protein>
<keyword evidence="2" id="KW-0732">Signal</keyword>
<evidence type="ECO:0000256" key="1">
    <source>
        <dbReference type="SAM" id="MobiDB-lite"/>
    </source>
</evidence>
<reference evidence="4" key="1">
    <citation type="submission" date="2016-10" db="EMBL/GenBank/DDBJ databases">
        <authorList>
            <person name="Varghese N."/>
            <person name="Submissions S."/>
        </authorList>
    </citation>
    <scope>NUCLEOTIDE SEQUENCE [LARGE SCALE GENOMIC DNA]</scope>
    <source>
        <strain evidence="4">DSM 7481</strain>
    </source>
</reference>
<dbReference type="OrthoDB" id="5297272at2"/>
<dbReference type="Proteomes" id="UP000199517">
    <property type="component" value="Unassembled WGS sequence"/>
</dbReference>
<organism evidence="3 4">
    <name type="scientific">Paracidovorax konjaci</name>
    <dbReference type="NCBI Taxonomy" id="32040"/>
    <lineage>
        <taxon>Bacteria</taxon>
        <taxon>Pseudomonadati</taxon>
        <taxon>Pseudomonadota</taxon>
        <taxon>Betaproteobacteria</taxon>
        <taxon>Burkholderiales</taxon>
        <taxon>Comamonadaceae</taxon>
        <taxon>Paracidovorax</taxon>
    </lineage>
</organism>
<dbReference type="STRING" id="32040.SAMN04489710_103366"/>
<name>A0A1I1TRD4_9BURK</name>
<evidence type="ECO:0000256" key="2">
    <source>
        <dbReference type="SAM" id="SignalP"/>
    </source>
</evidence>
<proteinExistence type="predicted"/>
<keyword evidence="4" id="KW-1185">Reference proteome</keyword>